<dbReference type="InterPro" id="IPR002220">
    <property type="entry name" value="DapA-like"/>
</dbReference>
<sequence>MQGVFSVLATPFRQGGDVDVESLRRYVEHFIGAGVTGFTALGVLGEAARLTERERALVLDTVLGQVNGRAPVVVGTTTEGLQTCLELSRAAQAAGATAVMVSPPRAPKLNSASVKAHFAALAEALTIPIVIQDFPPVSGFTMEASLLVQIAREIPTARTIKLEDPPTPLKTARLLDAAGDVALTIFGGLGGVYLLEELMAGSAGAMTGFAFPEILVAIVSRWHAGDRDGAADLFYKTVPLMRLEFQEGIGMAVRKEVLKRRGLIADASTRAPGATIDPGTRAALDRLITWTAAQEGLAWISD</sequence>
<dbReference type="InterPro" id="IPR013785">
    <property type="entry name" value="Aldolase_TIM"/>
</dbReference>
<dbReference type="OrthoDB" id="127973at2"/>
<dbReference type="EC" id="4.2.1.43" evidence="5"/>
<dbReference type="PIRSF" id="PIRSF001365">
    <property type="entry name" value="DHDPS"/>
    <property type="match status" value="1"/>
</dbReference>
<dbReference type="Gene3D" id="3.20.20.70">
    <property type="entry name" value="Aldolase class I"/>
    <property type="match status" value="1"/>
</dbReference>
<comment type="similarity">
    <text evidence="1 3">Belongs to the DapA family.</text>
</comment>
<accession>A0A143PR56</accession>
<dbReference type="Proteomes" id="UP000076079">
    <property type="component" value="Chromosome"/>
</dbReference>
<evidence type="ECO:0000256" key="4">
    <source>
        <dbReference type="PIRSR" id="PIRSR001365-2"/>
    </source>
</evidence>
<dbReference type="SUPFAM" id="SSF51569">
    <property type="entry name" value="Aldolase"/>
    <property type="match status" value="1"/>
</dbReference>
<feature type="binding site" evidence="4">
    <location>
        <position position="206"/>
    </location>
    <ligand>
        <name>pyruvate</name>
        <dbReference type="ChEBI" id="CHEBI:15361"/>
    </ligand>
</feature>
<keyword evidence="2 3" id="KW-0456">Lyase</keyword>
<proteinExistence type="inferred from homology"/>
<dbReference type="EMBL" id="CP015136">
    <property type="protein sequence ID" value="AMY11085.1"/>
    <property type="molecule type" value="Genomic_DNA"/>
</dbReference>
<evidence type="ECO:0000313" key="6">
    <source>
        <dbReference type="Proteomes" id="UP000076079"/>
    </source>
</evidence>
<organism evidence="5 6">
    <name type="scientific">Luteitalea pratensis</name>
    <dbReference type="NCBI Taxonomy" id="1855912"/>
    <lineage>
        <taxon>Bacteria</taxon>
        <taxon>Pseudomonadati</taxon>
        <taxon>Acidobacteriota</taxon>
        <taxon>Vicinamibacteria</taxon>
        <taxon>Vicinamibacterales</taxon>
        <taxon>Vicinamibacteraceae</taxon>
        <taxon>Luteitalea</taxon>
    </lineage>
</organism>
<gene>
    <name evidence="5" type="primary">araD_2</name>
    <name evidence="5" type="ORF">LuPra_04330</name>
</gene>
<dbReference type="KEGG" id="abac:LuPra_04330"/>
<reference evidence="5 6" key="1">
    <citation type="journal article" date="2016" name="Genome Announc.">
        <title>First Complete Genome Sequence of a Subdivision 6 Acidobacterium Strain.</title>
        <authorList>
            <person name="Huang S."/>
            <person name="Vieira S."/>
            <person name="Bunk B."/>
            <person name="Riedel T."/>
            <person name="Sproer C."/>
            <person name="Overmann J."/>
        </authorList>
    </citation>
    <scope>NUCLEOTIDE SEQUENCE [LARGE SCALE GENOMIC DNA]</scope>
    <source>
        <strain evidence="6">DSM 100886 HEG_-6_39</strain>
    </source>
</reference>
<keyword evidence="6" id="KW-1185">Reference proteome</keyword>
<protein>
    <submittedName>
        <fullName evidence="5">L-2-keto-3-deoxyarabonate dehydratase</fullName>
        <ecNumber evidence="5">4.2.1.43</ecNumber>
    </submittedName>
</protein>
<dbReference type="GO" id="GO:0005829">
    <property type="term" value="C:cytosol"/>
    <property type="evidence" value="ECO:0007669"/>
    <property type="project" value="TreeGrafter"/>
</dbReference>
<evidence type="ECO:0000256" key="2">
    <source>
        <dbReference type="ARBA" id="ARBA00023239"/>
    </source>
</evidence>
<reference evidence="6" key="2">
    <citation type="submission" date="2016-04" db="EMBL/GenBank/DDBJ databases">
        <title>First Complete Genome Sequence of a Subdivision 6 Acidobacterium.</title>
        <authorList>
            <person name="Huang S."/>
            <person name="Vieira S."/>
            <person name="Bunk B."/>
            <person name="Riedel T."/>
            <person name="Sproeer C."/>
            <person name="Overmann J."/>
        </authorList>
    </citation>
    <scope>NUCLEOTIDE SEQUENCE [LARGE SCALE GENOMIC DNA]</scope>
    <source>
        <strain evidence="6">DSM 100886 HEG_-6_39</strain>
    </source>
</reference>
<dbReference type="AlphaFoldDB" id="A0A143PR56"/>
<evidence type="ECO:0000256" key="1">
    <source>
        <dbReference type="ARBA" id="ARBA00007592"/>
    </source>
</evidence>
<dbReference type="PRINTS" id="PR00146">
    <property type="entry name" value="DHPICSNTHASE"/>
</dbReference>
<evidence type="ECO:0000256" key="3">
    <source>
        <dbReference type="PIRNR" id="PIRNR001365"/>
    </source>
</evidence>
<dbReference type="Pfam" id="PF00701">
    <property type="entry name" value="DHDPS"/>
    <property type="match status" value="1"/>
</dbReference>
<dbReference type="GO" id="GO:0047449">
    <property type="term" value="F:2-dehydro-3-deoxy-L-arabinonate dehydratase activity"/>
    <property type="evidence" value="ECO:0007669"/>
    <property type="project" value="UniProtKB-EC"/>
</dbReference>
<dbReference type="GO" id="GO:0008840">
    <property type="term" value="F:4-hydroxy-tetrahydrodipicolinate synthase activity"/>
    <property type="evidence" value="ECO:0007669"/>
    <property type="project" value="TreeGrafter"/>
</dbReference>
<dbReference type="RefSeq" id="WP_110172668.1">
    <property type="nucleotide sequence ID" value="NZ_CP015136.1"/>
</dbReference>
<dbReference type="PANTHER" id="PTHR12128:SF66">
    <property type="entry name" value="4-HYDROXY-2-OXOGLUTARATE ALDOLASE, MITOCHONDRIAL"/>
    <property type="match status" value="1"/>
</dbReference>
<name>A0A143PR56_LUTPR</name>
<evidence type="ECO:0000313" key="5">
    <source>
        <dbReference type="EMBL" id="AMY11085.1"/>
    </source>
</evidence>
<dbReference type="PANTHER" id="PTHR12128">
    <property type="entry name" value="DIHYDRODIPICOLINATE SYNTHASE"/>
    <property type="match status" value="1"/>
</dbReference>
<dbReference type="STRING" id="1855912.LuPra_04330"/>
<dbReference type="CDD" id="cd00408">
    <property type="entry name" value="DHDPS-like"/>
    <property type="match status" value="1"/>
</dbReference>
<dbReference type="SMART" id="SM01130">
    <property type="entry name" value="DHDPS"/>
    <property type="match status" value="1"/>
</dbReference>